<dbReference type="GO" id="GO:0006950">
    <property type="term" value="P:response to stress"/>
    <property type="evidence" value="ECO:0007669"/>
    <property type="project" value="UniProtKB-ARBA"/>
</dbReference>
<sequence length="196" mass="21630">MKPQASPEISPPRAGQEPELLVRARSGDREAFAALYNEHHDMVFRYLAGRTNRQLAEDLTQEVFARALRRIDTFSWQGRDFGAWLLTIARNIHLDHLKSARNRLEVTVGELHADAANRSAEEDALRGLAEAEAQLLVGAALAQLPASQRECVRLRYLAEQSISETAAAMQRTPGAIKTMANRAMTTMRVALGAVAA</sequence>
<evidence type="ECO:0000313" key="10">
    <source>
        <dbReference type="Proteomes" id="UP000484988"/>
    </source>
</evidence>
<dbReference type="InterPro" id="IPR039425">
    <property type="entry name" value="RNA_pol_sigma-70-like"/>
</dbReference>
<dbReference type="Gene3D" id="1.10.10.10">
    <property type="entry name" value="Winged helix-like DNA-binding domain superfamily/Winged helix DNA-binding domain"/>
    <property type="match status" value="1"/>
</dbReference>
<dbReference type="GO" id="GO:0016987">
    <property type="term" value="F:sigma factor activity"/>
    <property type="evidence" value="ECO:0007669"/>
    <property type="project" value="UniProtKB-KW"/>
</dbReference>
<evidence type="ECO:0000256" key="3">
    <source>
        <dbReference type="ARBA" id="ARBA00023082"/>
    </source>
</evidence>
<evidence type="ECO:0000313" key="9">
    <source>
        <dbReference type="EMBL" id="GFH36578.1"/>
    </source>
</evidence>
<accession>A0A6A0AV70</accession>
<dbReference type="Pfam" id="PF04542">
    <property type="entry name" value="Sigma70_r2"/>
    <property type="match status" value="1"/>
</dbReference>
<dbReference type="PROSITE" id="PS01063">
    <property type="entry name" value="SIGMA70_ECF"/>
    <property type="match status" value="1"/>
</dbReference>
<dbReference type="InterPro" id="IPR000838">
    <property type="entry name" value="RNA_pol_sigma70_ECF_CS"/>
</dbReference>
<dbReference type="Gene3D" id="1.10.1740.10">
    <property type="match status" value="1"/>
</dbReference>
<dbReference type="Pfam" id="PF08281">
    <property type="entry name" value="Sigma70_r4_2"/>
    <property type="match status" value="1"/>
</dbReference>
<proteinExistence type="inferred from homology"/>
<evidence type="ECO:0000256" key="6">
    <source>
        <dbReference type="RuleBase" id="RU000716"/>
    </source>
</evidence>
<keyword evidence="3 6" id="KW-0731">Sigma factor</keyword>
<evidence type="ECO:0000256" key="4">
    <source>
        <dbReference type="ARBA" id="ARBA00023125"/>
    </source>
</evidence>
<dbReference type="Proteomes" id="UP000484988">
    <property type="component" value="Unassembled WGS sequence"/>
</dbReference>
<keyword evidence="5 6" id="KW-0804">Transcription</keyword>
<dbReference type="PANTHER" id="PTHR43133">
    <property type="entry name" value="RNA POLYMERASE ECF-TYPE SIGMA FACTO"/>
    <property type="match status" value="1"/>
</dbReference>
<evidence type="ECO:0000259" key="7">
    <source>
        <dbReference type="Pfam" id="PF04542"/>
    </source>
</evidence>
<reference evidence="9 10" key="1">
    <citation type="submission" date="2020-02" db="EMBL/GenBank/DDBJ databases">
        <title>Whole Genome Shotgun Sequence of Streptomyces sp. strain CWH03.</title>
        <authorList>
            <person name="Dohra H."/>
            <person name="Kodani S."/>
            <person name="Yamamura H."/>
        </authorList>
    </citation>
    <scope>NUCLEOTIDE SEQUENCE [LARGE SCALE GENOMIC DNA]</scope>
    <source>
        <strain evidence="9 10">CWH03</strain>
    </source>
</reference>
<dbReference type="InterPro" id="IPR036388">
    <property type="entry name" value="WH-like_DNA-bd_sf"/>
</dbReference>
<dbReference type="SUPFAM" id="SSF88659">
    <property type="entry name" value="Sigma3 and sigma4 domains of RNA polymerase sigma factors"/>
    <property type="match status" value="1"/>
</dbReference>
<evidence type="ECO:0000256" key="5">
    <source>
        <dbReference type="ARBA" id="ARBA00023163"/>
    </source>
</evidence>
<organism evidence="9 10">
    <name type="scientific">Streptomyces pacificus</name>
    <dbReference type="NCBI Taxonomy" id="2705029"/>
    <lineage>
        <taxon>Bacteria</taxon>
        <taxon>Bacillati</taxon>
        <taxon>Actinomycetota</taxon>
        <taxon>Actinomycetes</taxon>
        <taxon>Kitasatosporales</taxon>
        <taxon>Streptomycetaceae</taxon>
        <taxon>Streptomyces</taxon>
    </lineage>
</organism>
<comment type="caution">
    <text evidence="9">The sequence shown here is derived from an EMBL/GenBank/DDBJ whole genome shotgun (WGS) entry which is preliminary data.</text>
</comment>
<feature type="domain" description="RNA polymerase sigma factor 70 region 4 type 2" evidence="8">
    <location>
        <begin position="136"/>
        <end position="186"/>
    </location>
</feature>
<dbReference type="PANTHER" id="PTHR43133:SF57">
    <property type="entry name" value="RNA POLYMERASE SIGMA-70 FACTOR"/>
    <property type="match status" value="1"/>
</dbReference>
<keyword evidence="2 6" id="KW-0805">Transcription regulation</keyword>
<keyword evidence="4 6" id="KW-0238">DNA-binding</keyword>
<dbReference type="GO" id="GO:0003677">
    <property type="term" value="F:DNA binding"/>
    <property type="evidence" value="ECO:0007669"/>
    <property type="project" value="UniProtKB-KW"/>
</dbReference>
<evidence type="ECO:0000256" key="2">
    <source>
        <dbReference type="ARBA" id="ARBA00023015"/>
    </source>
</evidence>
<dbReference type="InterPro" id="IPR013325">
    <property type="entry name" value="RNA_pol_sigma_r2"/>
</dbReference>
<name>A0A6A0AV70_9ACTN</name>
<dbReference type="InterPro" id="IPR007627">
    <property type="entry name" value="RNA_pol_sigma70_r2"/>
</dbReference>
<protein>
    <recommendedName>
        <fullName evidence="6">RNA polymerase sigma factor</fullName>
    </recommendedName>
</protein>
<evidence type="ECO:0000256" key="1">
    <source>
        <dbReference type="ARBA" id="ARBA00010641"/>
    </source>
</evidence>
<dbReference type="InterPro" id="IPR013324">
    <property type="entry name" value="RNA_pol_sigma_r3/r4-like"/>
</dbReference>
<dbReference type="GO" id="GO:0006352">
    <property type="term" value="P:DNA-templated transcription initiation"/>
    <property type="evidence" value="ECO:0007669"/>
    <property type="project" value="InterPro"/>
</dbReference>
<feature type="domain" description="RNA polymerase sigma-70 region 2" evidence="7">
    <location>
        <begin position="35"/>
        <end position="101"/>
    </location>
</feature>
<dbReference type="EMBL" id="BLLG01000006">
    <property type="protein sequence ID" value="GFH36578.1"/>
    <property type="molecule type" value="Genomic_DNA"/>
</dbReference>
<dbReference type="InterPro" id="IPR013249">
    <property type="entry name" value="RNA_pol_sigma70_r4_t2"/>
</dbReference>
<dbReference type="NCBIfam" id="TIGR02937">
    <property type="entry name" value="sigma70-ECF"/>
    <property type="match status" value="1"/>
</dbReference>
<dbReference type="RefSeq" id="WP_173264419.1">
    <property type="nucleotide sequence ID" value="NZ_BLLG01000006.1"/>
</dbReference>
<evidence type="ECO:0000259" key="8">
    <source>
        <dbReference type="Pfam" id="PF08281"/>
    </source>
</evidence>
<keyword evidence="10" id="KW-1185">Reference proteome</keyword>
<dbReference type="InterPro" id="IPR014284">
    <property type="entry name" value="RNA_pol_sigma-70_dom"/>
</dbReference>
<dbReference type="SUPFAM" id="SSF88946">
    <property type="entry name" value="Sigma2 domain of RNA polymerase sigma factors"/>
    <property type="match status" value="1"/>
</dbReference>
<comment type="similarity">
    <text evidence="1 6">Belongs to the sigma-70 factor family. ECF subfamily.</text>
</comment>
<gene>
    <name evidence="9" type="ORF">SCWH03_28090</name>
</gene>
<dbReference type="AlphaFoldDB" id="A0A6A0AV70"/>